<feature type="compositionally biased region" description="Polar residues" evidence="2">
    <location>
        <begin position="795"/>
        <end position="824"/>
    </location>
</feature>
<dbReference type="FunFam" id="3.40.50.11210:FF:000007">
    <property type="entry name" value="Tuberous sclerosis 2"/>
    <property type="match status" value="1"/>
</dbReference>
<feature type="compositionally biased region" description="Polar residues" evidence="2">
    <location>
        <begin position="849"/>
        <end position="858"/>
    </location>
</feature>
<feature type="region of interest" description="Disordered" evidence="2">
    <location>
        <begin position="285"/>
        <end position="304"/>
    </location>
</feature>
<feature type="compositionally biased region" description="Low complexity" evidence="2">
    <location>
        <begin position="285"/>
        <end position="302"/>
    </location>
</feature>
<evidence type="ECO:0000256" key="1">
    <source>
        <dbReference type="ARBA" id="ARBA00022468"/>
    </source>
</evidence>
<feature type="domain" description="Rap-GAP" evidence="3">
    <location>
        <begin position="1545"/>
        <end position="1760"/>
    </location>
</feature>
<dbReference type="GO" id="GO:0033596">
    <property type="term" value="C:TSC1-TSC2 complex"/>
    <property type="evidence" value="ECO:0007669"/>
    <property type="project" value="TreeGrafter"/>
</dbReference>
<proteinExistence type="predicted"/>
<dbReference type="InterPro" id="IPR035974">
    <property type="entry name" value="Rap/Ran-GAP_sf"/>
</dbReference>
<dbReference type="InterPro" id="IPR000331">
    <property type="entry name" value="Rap/Ran_GAP_dom"/>
</dbReference>
<feature type="region of interest" description="Disordered" evidence="2">
    <location>
        <begin position="999"/>
        <end position="1045"/>
    </location>
</feature>
<gene>
    <name evidence="4" type="ORF">JR316_011805</name>
</gene>
<dbReference type="PANTHER" id="PTHR10063">
    <property type="entry name" value="TUBERIN"/>
    <property type="match status" value="1"/>
</dbReference>
<feature type="region of interest" description="Disordered" evidence="2">
    <location>
        <begin position="254"/>
        <end position="276"/>
    </location>
</feature>
<name>A0A8H8CFB3_PSICU</name>
<feature type="compositionally biased region" description="Low complexity" evidence="2">
    <location>
        <begin position="263"/>
        <end position="274"/>
    </location>
</feature>
<evidence type="ECO:0000256" key="2">
    <source>
        <dbReference type="SAM" id="MobiDB-lite"/>
    </source>
</evidence>
<reference evidence="4" key="1">
    <citation type="submission" date="2021-02" db="EMBL/GenBank/DDBJ databases">
        <title>Psilocybe cubensis genome.</title>
        <authorList>
            <person name="Mckernan K.J."/>
            <person name="Crawford S."/>
            <person name="Trippe A."/>
            <person name="Kane L.T."/>
            <person name="Mclaughlin S."/>
        </authorList>
    </citation>
    <scope>NUCLEOTIDE SEQUENCE [LARGE SCALE GENOMIC DNA]</scope>
    <source>
        <strain evidence="4">MGC-MH-2018</strain>
    </source>
</reference>
<comment type="caution">
    <text evidence="4">The sequence shown here is derived from an EMBL/GenBank/DDBJ whole genome shotgun (WGS) entry which is preliminary data.</text>
</comment>
<dbReference type="InterPro" id="IPR018515">
    <property type="entry name" value="Tuberin-type_domain"/>
</dbReference>
<accession>A0A8H8CFB3</accession>
<dbReference type="PROSITE" id="PS50085">
    <property type="entry name" value="RAPGAP"/>
    <property type="match status" value="1"/>
</dbReference>
<feature type="region of interest" description="Disordered" evidence="2">
    <location>
        <begin position="1"/>
        <end position="45"/>
    </location>
</feature>
<dbReference type="EMBL" id="JAFIQS010000015">
    <property type="protein sequence ID" value="KAG5163458.1"/>
    <property type="molecule type" value="Genomic_DNA"/>
</dbReference>
<feature type="region of interest" description="Disordered" evidence="2">
    <location>
        <begin position="786"/>
        <end position="828"/>
    </location>
</feature>
<feature type="region of interest" description="Disordered" evidence="2">
    <location>
        <begin position="843"/>
        <end position="874"/>
    </location>
</feature>
<dbReference type="InterPro" id="IPR027107">
    <property type="entry name" value="Tuberin/Ral-act_asu"/>
</dbReference>
<sequence>MSRQEPEPPARALRPRANTTSAFPSFNPFRKRAEPALSPTPPPAVQQPLSLNELIHELSPPAVPSLIHARSLAGILSNCSPLPRHDALNPLLSSLCNDAKSVPNLQAAGYDILSAYWENHEALSLGVAERLSYFSLFLGGSTSWRMDLWEPKFKALRALTRYGSEIMGIEHVLIQLLHDWIEGAFDGLLNLPTSHDRTEMKERERSVELLVKFLNDILTRPENISRIPDEEMAGVLGFYASLVDRAILIPSDVIREPRPPTSPTSNASSSTSNPILASAGHRRNLSSLSSSSIPSLGSNPSSQPTFKHPAELAITLYLNHLTAHIKTLPPTQLNLILPLLFRALSFSADPLPRLSLSILQTRKKDNDNLEGKITDMLSSLFSGPYGTMCMLVLKAYLYPPTNLGAEHLPPRRTKGGASHDQQSQLLMFRTSLMTRLGAHRTFRNYVRRALFTRIARAFISRDTSLGYNPSGAPGHMDLHVDFMEKAWPKDDFTAATMGVSGNGWDAARLGMVLADSVKAWVDYRVEDLVAKSETEKKQIWQRGSEGKDEVLEEAAGVIKDILSELDLRDDENGSLDEEEATIVGETLRRLSDYVLPLKNVDGTPFTIPLGHPGDAPTPILRTISSLLSRDHSRALNPLLSTILIHVAEHLTDEDTARLPFLMTDQNDLSPISPDWLVHWKQLLSNETLVSPDRPQTRRAIMDTLHSVYEDVKDMTSYRRPLGDLVWEFCGGLVGQPGGQSDDADIMWKLIGEEIVLRSDEQDEDDTEGAEAITKFLQLLVSVASERTQDDDDSLDTASNYTADTHSPATITATGQLSNTPSATRTHSELPSVMSLLSSLAAGGSTSRSQSVQPPTQSQEEAKDDSQAPSPLVPASNLIPRDVSAISALVEIFSQLVFTPFSLQHKNLLLAIRVYHMLLSVIIDGQSVRARLTALQFLMHIRADRDHSLYFVSTNYDPNGLVASLGALINRTGSELRSGAERGPDDAAAGLEASDIRRARARFPQERAGRQISRGRGAGIPSRSEPSRSRSRNAPPPPPPVKPLESLWSIPETMPFTVYGPDSPSEVLVSYDPEGPDRILVLPISQYLLMINGILEKESSWEILSYVLCHLPVQLANKHLFCGPKSRAAISKMLSIICTGILNGDLGSYIDQWPTGLKSRDAHGLAYQTLSVLVSYRRCFDLQQRHLLVEVFQAGLNGQLATIKCCLHALSLSAFELQPSMTRCLSRILEKLSQIMSNPNMAVHILGFLSIIGSLPSLYANFTEMDFKMVFGVALQYLQHYNRLNSSPTMSWALSQHVRVLSYSAVYIWFLALKLPDRPRHIRYITRQLLLANEGNIEVDEPTEVCFDWLARYTYASADPRPANSVFSDIVLNPSKTTSEMDGTEKTWLMGNSLVTIRALPRSGWVEVLSRRPSGFSRFVCRVENIPMVGPGDVEPDLLSIPAGLIMERDPSHIMSEGDSPDTDEPSREQIRVAALSETGQSTANVVPQPDPITGYVWSGTAPSQRRKQIGIDPSFLILQLSPFPDGKTEPFAKRVTDSTAIAKFVSTLDRIPVIDTHKVGIMYVAPGQSDETEILRNIHGSPAYTRFLEGIGRLIDLRGQKDVYAGGLDPDEDGDYAYAWWDDIGQILYHTATMMPTNEHDPKCNNKKRHIGNDYVRIVWNDSALPYRFDTLKTQFQFVNIVIEPHSLGSIAAFAKDSHEIEYFKVTMQLAPGMTEFAPVGHFKLISADNLPLLVRQLSLLADWFATIFSQTQMDTVRTETKTNWHARLDAIRRFKNQQPPPQEEETLADSVDGVMGQESLRDFTTSF</sequence>
<dbReference type="SUPFAM" id="SSF111347">
    <property type="entry name" value="Rap/Ran-GAP"/>
    <property type="match status" value="1"/>
</dbReference>
<evidence type="ECO:0000259" key="3">
    <source>
        <dbReference type="PROSITE" id="PS50085"/>
    </source>
</evidence>
<dbReference type="Gene3D" id="3.40.50.11210">
    <property type="entry name" value="Rap/Ran-GAP"/>
    <property type="match status" value="1"/>
</dbReference>
<dbReference type="Pfam" id="PF02145">
    <property type="entry name" value="Rap_GAP"/>
    <property type="match status" value="1"/>
</dbReference>
<feature type="compositionally biased region" description="Basic and acidic residues" evidence="2">
    <location>
        <begin position="999"/>
        <end position="1008"/>
    </location>
</feature>
<keyword evidence="1" id="KW-0343">GTPase activation</keyword>
<dbReference type="PANTHER" id="PTHR10063:SF0">
    <property type="entry name" value="TUBERIN"/>
    <property type="match status" value="1"/>
</dbReference>
<protein>
    <recommendedName>
        <fullName evidence="3">Rap-GAP domain-containing protein</fullName>
    </recommendedName>
</protein>
<organism evidence="4">
    <name type="scientific">Psilocybe cubensis</name>
    <name type="common">Psychedelic mushroom</name>
    <name type="synonym">Stropharia cubensis</name>
    <dbReference type="NCBI Taxonomy" id="181762"/>
    <lineage>
        <taxon>Eukaryota</taxon>
        <taxon>Fungi</taxon>
        <taxon>Dikarya</taxon>
        <taxon>Basidiomycota</taxon>
        <taxon>Agaricomycotina</taxon>
        <taxon>Agaricomycetes</taxon>
        <taxon>Agaricomycetidae</taxon>
        <taxon>Agaricales</taxon>
        <taxon>Agaricineae</taxon>
        <taxon>Strophariaceae</taxon>
        <taxon>Psilocybe</taxon>
    </lineage>
</organism>
<dbReference type="Pfam" id="PF03542">
    <property type="entry name" value="Tuberin"/>
    <property type="match status" value="1"/>
</dbReference>
<dbReference type="GO" id="GO:0032007">
    <property type="term" value="P:negative regulation of TOR signaling"/>
    <property type="evidence" value="ECO:0007669"/>
    <property type="project" value="TreeGrafter"/>
</dbReference>
<dbReference type="GO" id="GO:0051056">
    <property type="term" value="P:regulation of small GTPase mediated signal transduction"/>
    <property type="evidence" value="ECO:0007669"/>
    <property type="project" value="InterPro"/>
</dbReference>
<dbReference type="GO" id="GO:0005096">
    <property type="term" value="F:GTPase activator activity"/>
    <property type="evidence" value="ECO:0007669"/>
    <property type="project" value="UniProtKB-KW"/>
</dbReference>
<dbReference type="GO" id="GO:0005634">
    <property type="term" value="C:nucleus"/>
    <property type="evidence" value="ECO:0007669"/>
    <property type="project" value="InterPro"/>
</dbReference>
<evidence type="ECO:0000313" key="4">
    <source>
        <dbReference type="EMBL" id="KAG5163458.1"/>
    </source>
</evidence>